<keyword evidence="3" id="KW-1185">Reference proteome</keyword>
<evidence type="ECO:0000313" key="3">
    <source>
        <dbReference type="Proteomes" id="UP000799538"/>
    </source>
</evidence>
<reference evidence="3" key="1">
    <citation type="journal article" date="2020" name="Stud. Mycol.">
        <title>101 Dothideomycetes genomes: A test case for predicting lifestyles and emergence of pathogens.</title>
        <authorList>
            <person name="Haridas S."/>
            <person name="Albert R."/>
            <person name="Binder M."/>
            <person name="Bloem J."/>
            <person name="LaButti K."/>
            <person name="Salamov A."/>
            <person name="Andreopoulos B."/>
            <person name="Baker S."/>
            <person name="Barry K."/>
            <person name="Bills G."/>
            <person name="Bluhm B."/>
            <person name="Cannon C."/>
            <person name="Castanera R."/>
            <person name="Culley D."/>
            <person name="Daum C."/>
            <person name="Ezra D."/>
            <person name="Gonzalez J."/>
            <person name="Henrissat B."/>
            <person name="Kuo A."/>
            <person name="Liang C."/>
            <person name="Lipzen A."/>
            <person name="Lutzoni F."/>
            <person name="Magnuson J."/>
            <person name="Mondo S."/>
            <person name="Nolan M."/>
            <person name="Ohm R."/>
            <person name="Pangilinan J."/>
            <person name="Park H.-J."/>
            <person name="Ramirez L."/>
            <person name="Alfaro M."/>
            <person name="Sun H."/>
            <person name="Tritt A."/>
            <person name="Yoshinaga Y."/>
            <person name="Zwiers L.-H."/>
            <person name="Turgeon B."/>
            <person name="Goodwin S."/>
            <person name="Spatafora J."/>
            <person name="Crous P."/>
            <person name="Grigoriev I."/>
        </authorList>
    </citation>
    <scope>NUCLEOTIDE SEQUENCE [LARGE SCALE GENOMIC DNA]</scope>
    <source>
        <strain evidence="3">CECT 20119</strain>
    </source>
</reference>
<evidence type="ECO:0000256" key="1">
    <source>
        <dbReference type="SAM" id="MobiDB-lite"/>
    </source>
</evidence>
<protein>
    <submittedName>
        <fullName evidence="2">Uncharacterized protein</fullName>
    </submittedName>
</protein>
<feature type="region of interest" description="Disordered" evidence="1">
    <location>
        <begin position="1"/>
        <end position="38"/>
    </location>
</feature>
<feature type="compositionally biased region" description="Basic and acidic residues" evidence="1">
    <location>
        <begin position="10"/>
        <end position="26"/>
    </location>
</feature>
<proteinExistence type="predicted"/>
<organism evidence="2 3">
    <name type="scientific">Elsinoe ampelina</name>
    <dbReference type="NCBI Taxonomy" id="302913"/>
    <lineage>
        <taxon>Eukaryota</taxon>
        <taxon>Fungi</taxon>
        <taxon>Dikarya</taxon>
        <taxon>Ascomycota</taxon>
        <taxon>Pezizomycotina</taxon>
        <taxon>Dothideomycetes</taxon>
        <taxon>Dothideomycetidae</taxon>
        <taxon>Myriangiales</taxon>
        <taxon>Elsinoaceae</taxon>
        <taxon>Elsinoe</taxon>
    </lineage>
</organism>
<sequence length="86" mass="9951">MPRQQADPPHSSHDRTNHHLQDEYHPTTRSVTAPDHPTWHLDSPLDARALLKPVNGAVRCKTRHRSAMYKQLEAHPHVLERQDRDG</sequence>
<accession>A0A6A6G7I3</accession>
<evidence type="ECO:0000313" key="2">
    <source>
        <dbReference type="EMBL" id="KAF2221533.1"/>
    </source>
</evidence>
<dbReference type="AlphaFoldDB" id="A0A6A6G7I3"/>
<dbReference type="EMBL" id="ML992510">
    <property type="protein sequence ID" value="KAF2221533.1"/>
    <property type="molecule type" value="Genomic_DNA"/>
</dbReference>
<name>A0A6A6G7I3_9PEZI</name>
<dbReference type="Proteomes" id="UP000799538">
    <property type="component" value="Unassembled WGS sequence"/>
</dbReference>
<gene>
    <name evidence="2" type="ORF">BDZ85DRAFT_283595</name>
</gene>